<dbReference type="Gene3D" id="3.30.420.10">
    <property type="entry name" value="Ribonuclease H-like superfamily/Ribonuclease H"/>
    <property type="match status" value="1"/>
</dbReference>
<dbReference type="SUPFAM" id="SSF53098">
    <property type="entry name" value="Ribonuclease H-like"/>
    <property type="match status" value="1"/>
</dbReference>
<dbReference type="AlphaFoldDB" id="A0A7J9GQY0"/>
<evidence type="ECO:0008006" key="3">
    <source>
        <dbReference type="Google" id="ProtNLM"/>
    </source>
</evidence>
<dbReference type="InterPro" id="IPR012337">
    <property type="entry name" value="RNaseH-like_sf"/>
</dbReference>
<keyword evidence="2" id="KW-1185">Reference proteome</keyword>
<dbReference type="InterPro" id="IPR036397">
    <property type="entry name" value="RNaseH_sf"/>
</dbReference>
<dbReference type="Proteomes" id="UP000593560">
    <property type="component" value="Unassembled WGS sequence"/>
</dbReference>
<comment type="caution">
    <text evidence="1">The sequence shown here is derived from an EMBL/GenBank/DDBJ whole genome shotgun (WGS) entry which is preliminary data.</text>
</comment>
<accession>A0A7J9GQY0</accession>
<name>A0A7J9GQY0_9ROSI</name>
<gene>
    <name evidence="1" type="ORF">Gohar_010456</name>
</gene>
<sequence length="96" mass="11445">MIRDEMGKWILRYNRFLRKSSIFVAELWRILDGLLLLQKQGHERWFIRHIRRKDNQVADTLAKIAFANWKKTSSLESQETLEEDIARGTLFPSSIL</sequence>
<evidence type="ECO:0000313" key="1">
    <source>
        <dbReference type="EMBL" id="MBA0799979.1"/>
    </source>
</evidence>
<dbReference type="EMBL" id="JABFAD010000006">
    <property type="protein sequence ID" value="MBA0799979.1"/>
    <property type="molecule type" value="Genomic_DNA"/>
</dbReference>
<evidence type="ECO:0000313" key="2">
    <source>
        <dbReference type="Proteomes" id="UP000593560"/>
    </source>
</evidence>
<protein>
    <recommendedName>
        <fullName evidence="3">RNase H type-1 domain-containing protein</fullName>
    </recommendedName>
</protein>
<proteinExistence type="predicted"/>
<reference evidence="1 2" key="1">
    <citation type="journal article" date="2019" name="Genome Biol. Evol.">
        <title>Insights into the evolution of the New World diploid cottons (Gossypium, subgenus Houzingenia) based on genome sequencing.</title>
        <authorList>
            <person name="Grover C.E."/>
            <person name="Arick M.A. 2nd"/>
            <person name="Thrash A."/>
            <person name="Conover J.L."/>
            <person name="Sanders W.S."/>
            <person name="Peterson D.G."/>
            <person name="Frelichowski J.E."/>
            <person name="Scheffler J.A."/>
            <person name="Scheffler B.E."/>
            <person name="Wendel J.F."/>
        </authorList>
    </citation>
    <scope>NUCLEOTIDE SEQUENCE [LARGE SCALE GENOMIC DNA]</scope>
    <source>
        <strain evidence="1">0</strain>
        <tissue evidence="1">Leaf</tissue>
    </source>
</reference>
<dbReference type="GO" id="GO:0003676">
    <property type="term" value="F:nucleic acid binding"/>
    <property type="evidence" value="ECO:0007669"/>
    <property type="project" value="InterPro"/>
</dbReference>
<organism evidence="1 2">
    <name type="scientific">Gossypium harknessii</name>
    <dbReference type="NCBI Taxonomy" id="34285"/>
    <lineage>
        <taxon>Eukaryota</taxon>
        <taxon>Viridiplantae</taxon>
        <taxon>Streptophyta</taxon>
        <taxon>Embryophyta</taxon>
        <taxon>Tracheophyta</taxon>
        <taxon>Spermatophyta</taxon>
        <taxon>Magnoliopsida</taxon>
        <taxon>eudicotyledons</taxon>
        <taxon>Gunneridae</taxon>
        <taxon>Pentapetalae</taxon>
        <taxon>rosids</taxon>
        <taxon>malvids</taxon>
        <taxon>Malvales</taxon>
        <taxon>Malvaceae</taxon>
        <taxon>Malvoideae</taxon>
        <taxon>Gossypium</taxon>
    </lineage>
</organism>